<dbReference type="PANTHER" id="PTHR46796:SF15">
    <property type="entry name" value="BLL1074 PROTEIN"/>
    <property type="match status" value="1"/>
</dbReference>
<dbReference type="SMART" id="SM00342">
    <property type="entry name" value="HTH_ARAC"/>
    <property type="match status" value="1"/>
</dbReference>
<dbReference type="SUPFAM" id="SSF46689">
    <property type="entry name" value="Homeodomain-like"/>
    <property type="match status" value="1"/>
</dbReference>
<dbReference type="Gene3D" id="1.10.10.60">
    <property type="entry name" value="Homeodomain-like"/>
    <property type="match status" value="1"/>
</dbReference>
<sequence length="268" mass="28764">MATVTRAVHPALQGCLAAPMVAYDMVLPVDAVHVGVPSTAATVIIAVDEPLDVGWLHEPSESTARWCSISGLHLRPALIHTHGLQRGIHLAVTPIGCRAIFGAPIGSVAEHTVDIDDLPRGLTSDEHEAIANRTSWTDRLAVAEAILLARLNRWTPDPTVTAAWRLLGGGLPVAQVAAEVGYSRRHLNNRVRAEFGLSPKEISRLARFENAQRLVASGASLTEAASRCGFADQSHLSREWKGFVGGSPKSRTEDFPNLQDLALVANHD</sequence>
<organism evidence="5 6">
    <name type="scientific">Arachnia propionica</name>
    <dbReference type="NCBI Taxonomy" id="1750"/>
    <lineage>
        <taxon>Bacteria</taxon>
        <taxon>Bacillati</taxon>
        <taxon>Actinomycetota</taxon>
        <taxon>Actinomycetes</taxon>
        <taxon>Propionibacteriales</taxon>
        <taxon>Propionibacteriaceae</taxon>
        <taxon>Arachnia</taxon>
    </lineage>
</organism>
<dbReference type="PROSITE" id="PS01124">
    <property type="entry name" value="HTH_ARAC_FAMILY_2"/>
    <property type="match status" value="1"/>
</dbReference>
<dbReference type="InterPro" id="IPR009057">
    <property type="entry name" value="Homeodomain-like_sf"/>
</dbReference>
<protein>
    <submittedName>
        <fullName evidence="5">AraC family transcriptional regulator</fullName>
    </submittedName>
</protein>
<evidence type="ECO:0000313" key="6">
    <source>
        <dbReference type="Proteomes" id="UP000280819"/>
    </source>
</evidence>
<evidence type="ECO:0000256" key="2">
    <source>
        <dbReference type="ARBA" id="ARBA00023125"/>
    </source>
</evidence>
<dbReference type="Pfam" id="PF12833">
    <property type="entry name" value="HTH_18"/>
    <property type="match status" value="1"/>
</dbReference>
<keyword evidence="2" id="KW-0238">DNA-binding</keyword>
<dbReference type="PANTHER" id="PTHR46796">
    <property type="entry name" value="HTH-TYPE TRANSCRIPTIONAL ACTIVATOR RHAS-RELATED"/>
    <property type="match status" value="1"/>
</dbReference>
<proteinExistence type="predicted"/>
<reference evidence="5 6" key="1">
    <citation type="submission" date="2018-11" db="EMBL/GenBank/DDBJ databases">
        <title>Genomes From Bacteria Associated with the Canine Oral Cavity: a Test Case for Automated Genome-Based Taxonomic Assignment.</title>
        <authorList>
            <person name="Coil D.A."/>
            <person name="Jospin G."/>
            <person name="Darling A.E."/>
            <person name="Wallis C."/>
            <person name="Davis I.J."/>
            <person name="Harris S."/>
            <person name="Eisen J.A."/>
            <person name="Holcombe L.J."/>
            <person name="O'Flynn C."/>
        </authorList>
    </citation>
    <scope>NUCLEOTIDE SEQUENCE [LARGE SCALE GENOMIC DNA]</scope>
    <source>
        <strain evidence="5 6">OH887_COT-365</strain>
    </source>
</reference>
<dbReference type="EMBL" id="RQZG01000008">
    <property type="protein sequence ID" value="RRD05015.1"/>
    <property type="molecule type" value="Genomic_DNA"/>
</dbReference>
<dbReference type="RefSeq" id="WP_124844789.1">
    <property type="nucleotide sequence ID" value="NZ_RQZG01000008.1"/>
</dbReference>
<evidence type="ECO:0000256" key="1">
    <source>
        <dbReference type="ARBA" id="ARBA00023015"/>
    </source>
</evidence>
<name>A0A3P1T764_9ACTN</name>
<dbReference type="OrthoDB" id="2559672at2"/>
<feature type="domain" description="HTH araC/xylS-type" evidence="4">
    <location>
        <begin position="173"/>
        <end position="254"/>
    </location>
</feature>
<dbReference type="GO" id="GO:0043565">
    <property type="term" value="F:sequence-specific DNA binding"/>
    <property type="evidence" value="ECO:0007669"/>
    <property type="project" value="InterPro"/>
</dbReference>
<gene>
    <name evidence="5" type="ORF">EII34_08860</name>
</gene>
<dbReference type="Proteomes" id="UP000280819">
    <property type="component" value="Unassembled WGS sequence"/>
</dbReference>
<dbReference type="GO" id="GO:0003700">
    <property type="term" value="F:DNA-binding transcription factor activity"/>
    <property type="evidence" value="ECO:0007669"/>
    <property type="project" value="InterPro"/>
</dbReference>
<accession>A0A3P1T764</accession>
<comment type="caution">
    <text evidence="5">The sequence shown here is derived from an EMBL/GenBank/DDBJ whole genome shotgun (WGS) entry which is preliminary data.</text>
</comment>
<keyword evidence="3" id="KW-0804">Transcription</keyword>
<evidence type="ECO:0000313" key="5">
    <source>
        <dbReference type="EMBL" id="RRD05015.1"/>
    </source>
</evidence>
<evidence type="ECO:0000259" key="4">
    <source>
        <dbReference type="PROSITE" id="PS01124"/>
    </source>
</evidence>
<dbReference type="InterPro" id="IPR018060">
    <property type="entry name" value="HTH_AraC"/>
</dbReference>
<keyword evidence="1" id="KW-0805">Transcription regulation</keyword>
<evidence type="ECO:0000256" key="3">
    <source>
        <dbReference type="ARBA" id="ARBA00023163"/>
    </source>
</evidence>
<dbReference type="InterPro" id="IPR050204">
    <property type="entry name" value="AraC_XylS_family_regulators"/>
</dbReference>
<dbReference type="AlphaFoldDB" id="A0A3P1T764"/>